<evidence type="ECO:0008006" key="3">
    <source>
        <dbReference type="Google" id="ProtNLM"/>
    </source>
</evidence>
<dbReference type="OrthoDB" id="9987218at2"/>
<organism evidence="1 2">
    <name type="scientific">Metamycoplasma hominis</name>
    <name type="common">Mycoplasma hominis</name>
    <dbReference type="NCBI Taxonomy" id="2098"/>
    <lineage>
        <taxon>Bacteria</taxon>
        <taxon>Bacillati</taxon>
        <taxon>Mycoplasmatota</taxon>
        <taxon>Mycoplasmoidales</taxon>
        <taxon>Metamycoplasmataceae</taxon>
        <taxon>Metamycoplasma</taxon>
    </lineage>
</organism>
<dbReference type="Proteomes" id="UP000029712">
    <property type="component" value="Chromosome"/>
</dbReference>
<reference evidence="1 2" key="2">
    <citation type="submission" date="2018-10" db="EMBL/GenBank/DDBJ databases">
        <title>Detection and isolation of Mycoplasma hominis as a predominant microorganism from pelvic cavity of patient with salpingitis and tubo-ovarian abscess.</title>
        <authorList>
            <person name="Guschin A.E."/>
            <person name="Khayrullina G.A."/>
            <person name="Rakovskaya I.V."/>
            <person name="Shelenkov A.A."/>
            <person name="Shagin D.A."/>
        </authorList>
    </citation>
    <scope>NUCLEOTIDE SEQUENCE [LARGE SCALE GENOMIC DNA]</scope>
    <source>
        <strain evidence="2">TOA</strain>
    </source>
</reference>
<name>A0A454CAF9_METHO</name>
<dbReference type="AlphaFoldDB" id="A0A454CAF9"/>
<dbReference type="EMBL" id="CP033021">
    <property type="protein sequence ID" value="AYN65668.1"/>
    <property type="molecule type" value="Genomic_DNA"/>
</dbReference>
<evidence type="ECO:0000313" key="1">
    <source>
        <dbReference type="EMBL" id="AYN65668.1"/>
    </source>
</evidence>
<gene>
    <name evidence="1" type="ORF">KN71_003165</name>
</gene>
<protein>
    <recommendedName>
        <fullName evidence="3">Septicolysin</fullName>
    </recommendedName>
</protein>
<accession>A0A454CAF9</accession>
<evidence type="ECO:0000313" key="2">
    <source>
        <dbReference type="Proteomes" id="UP000029712"/>
    </source>
</evidence>
<reference evidence="1 2" key="1">
    <citation type="submission" date="2014-08" db="EMBL/GenBank/DDBJ databases">
        <authorList>
            <person name="Kuleshov K."/>
            <person name="Dedkov V."/>
            <person name="Markelov M."/>
            <person name="Pimkina E."/>
        </authorList>
    </citation>
    <scope>NUCLEOTIDE SEQUENCE [LARGE SCALE GENOMIC DNA]</scope>
    <source>
        <strain evidence="2">TOA</strain>
    </source>
</reference>
<sequence length="162" mass="19217">MKLSIKEIIKKIKLLELDLEDLKKEESKENFIVYLENKRPTNIEYDYQDYSNKIKNLYNEIFKLRTLVQVTNINTITSYKKYSISELIILLAQKSNQLERLQEMRDCKKISRVTTNDGQNEYTEYLFDPKMVAIELRKLNEEISEIQIAIDSANINTLVEVK</sequence>
<proteinExistence type="predicted"/>
<dbReference type="Gene3D" id="6.10.320.10">
    <property type="match status" value="1"/>
</dbReference>
<dbReference type="RefSeq" id="WP_036438585.1">
    <property type="nucleotide sequence ID" value="NZ_CP009677.1"/>
</dbReference>